<evidence type="ECO:0000313" key="2">
    <source>
        <dbReference type="Proteomes" id="UP000008386"/>
    </source>
</evidence>
<dbReference type="Proteomes" id="UP000008386">
    <property type="component" value="Chromosome"/>
</dbReference>
<dbReference type="RefSeq" id="WP_013906609.1">
    <property type="nucleotide sequence ID" value="NC_015680.1"/>
</dbReference>
<proteinExistence type="predicted"/>
<dbReference type="STRING" id="529709.PYCH_18990"/>
<evidence type="ECO:0000313" key="1">
    <source>
        <dbReference type="EMBL" id="AEH25554.1"/>
    </source>
</evidence>
<protein>
    <submittedName>
        <fullName evidence="1">Uncharacterized protein</fullName>
    </submittedName>
</protein>
<dbReference type="EMBL" id="CP002779">
    <property type="protein sequence ID" value="AEH25554.1"/>
    <property type="molecule type" value="Genomic_DNA"/>
</dbReference>
<gene>
    <name evidence="1" type="ordered locus">PYCH_18990</name>
</gene>
<dbReference type="HOGENOM" id="CLU_2032955_0_0_2"/>
<keyword evidence="2" id="KW-1185">Reference proteome</keyword>
<dbReference type="KEGG" id="pya:PYCH_18990"/>
<dbReference type="GeneID" id="10838459"/>
<organism evidence="1 2">
    <name type="scientific">Pyrococcus yayanosii (strain CH1 / JCM 16557)</name>
    <dbReference type="NCBI Taxonomy" id="529709"/>
    <lineage>
        <taxon>Archaea</taxon>
        <taxon>Methanobacteriati</taxon>
        <taxon>Methanobacteriota</taxon>
        <taxon>Thermococci</taxon>
        <taxon>Thermococcales</taxon>
        <taxon>Thermococcaceae</taxon>
        <taxon>Pyrococcus</taxon>
    </lineage>
</organism>
<name>F8AIE8_PYRYC</name>
<sequence length="121" mass="13627">MKALAERFGKDKVTCYLTYKGRNATVPYVFYEAYGFKVIPVVGIAYNGTIVAVYSGRLAPDTALLLVRDALKMGRVIIMGSTYSTSTADPEDREIFDRIFILNEAPETYDDILELAEELRR</sequence>
<accession>F8AIE8</accession>
<reference evidence="1 2" key="1">
    <citation type="journal article" date="2011" name="J. Bacteriol.">
        <title>Complete genome sequence of the obligate piezophilic hyperthermophilic archaeon Pyrococcus yayanosii CH1.</title>
        <authorList>
            <person name="Jun X."/>
            <person name="Lupeng L."/>
            <person name="Minjuan X."/>
            <person name="Oger P."/>
            <person name="Fengping W."/>
            <person name="Jebbar M."/>
            <person name="Xiang X."/>
        </authorList>
    </citation>
    <scope>NUCLEOTIDE SEQUENCE [LARGE SCALE GENOMIC DNA]</scope>
    <source>
        <strain evidence="2">CH1 / JCM 16557</strain>
    </source>
</reference>
<dbReference type="eggNOG" id="arCOG01975">
    <property type="taxonomic scope" value="Archaea"/>
</dbReference>
<dbReference type="AlphaFoldDB" id="F8AIE8"/>